<sequence>MHKVALFTVAVSVLLSGCNRHTDDARNCVAGNTQSMNVAQAMAVLKAAGYEVRQAGDAPAPTAQTAVPPQIAVAPPIPPQIAPAPQTEAPAQTSARRQFSLVCNTTLQGQRVSQNLSVDLDADTVNGTKAQVSDAEIKWKTDAHDQNGTAFSGEVHTLNRLTGDYRFYDESALYSSVPVWQCAPAATRLF</sequence>
<evidence type="ECO:0000313" key="2">
    <source>
        <dbReference type="Proteomes" id="UP000494329"/>
    </source>
</evidence>
<dbReference type="AlphaFoldDB" id="A0A6J5DR16"/>
<dbReference type="Proteomes" id="UP000494329">
    <property type="component" value="Unassembled WGS sequence"/>
</dbReference>
<evidence type="ECO:0000313" key="1">
    <source>
        <dbReference type="EMBL" id="CAB3755721.1"/>
    </source>
</evidence>
<reference evidence="1 2" key="1">
    <citation type="submission" date="2020-04" db="EMBL/GenBank/DDBJ databases">
        <authorList>
            <person name="De Canck E."/>
        </authorList>
    </citation>
    <scope>NUCLEOTIDE SEQUENCE [LARGE SCALE GENOMIC DNA]</scope>
    <source>
        <strain evidence="1 2">LMG 29739</strain>
    </source>
</reference>
<accession>A0A6J5DR16</accession>
<evidence type="ECO:0008006" key="3">
    <source>
        <dbReference type="Google" id="ProtNLM"/>
    </source>
</evidence>
<name>A0A6J5DR16_9BURK</name>
<dbReference type="EMBL" id="CADIKF010000014">
    <property type="protein sequence ID" value="CAB3755721.1"/>
    <property type="molecule type" value="Genomic_DNA"/>
</dbReference>
<dbReference type="PROSITE" id="PS51257">
    <property type="entry name" value="PROKAR_LIPOPROTEIN"/>
    <property type="match status" value="1"/>
</dbReference>
<keyword evidence="2" id="KW-1185">Reference proteome</keyword>
<organism evidence="1 2">
    <name type="scientific">Paraburkholderia solisilvae</name>
    <dbReference type="NCBI Taxonomy" id="624376"/>
    <lineage>
        <taxon>Bacteria</taxon>
        <taxon>Pseudomonadati</taxon>
        <taxon>Pseudomonadota</taxon>
        <taxon>Betaproteobacteria</taxon>
        <taxon>Burkholderiales</taxon>
        <taxon>Burkholderiaceae</taxon>
        <taxon>Paraburkholderia</taxon>
    </lineage>
</organism>
<proteinExistence type="predicted"/>
<dbReference type="RefSeq" id="WP_175110986.1">
    <property type="nucleotide sequence ID" value="NZ_CADIKF010000014.1"/>
</dbReference>
<gene>
    <name evidence="1" type="ORF">LMG29739_02265</name>
</gene>
<protein>
    <recommendedName>
        <fullName evidence="3">Lipoprotein</fullName>
    </recommendedName>
</protein>